<keyword evidence="1" id="KW-0812">Transmembrane</keyword>
<accession>A0A951IVW0</accession>
<feature type="transmembrane region" description="Helical" evidence="1">
    <location>
        <begin position="256"/>
        <end position="273"/>
    </location>
</feature>
<keyword evidence="1" id="KW-1133">Transmembrane helix</keyword>
<reference evidence="3 4" key="1">
    <citation type="journal article" date="2020" name="Syst. Appl. Microbiol.">
        <title>Arthrospiribacter ruber gen. nov., sp. nov., a novel bacterium isolated from Arthrospira cultures.</title>
        <authorList>
            <person name="Waleron M."/>
            <person name="Misztak A."/>
            <person name="Waleron M.M."/>
            <person name="Furmaniak M."/>
            <person name="Mrozik A."/>
            <person name="Waleron K."/>
        </authorList>
    </citation>
    <scope>NUCLEOTIDE SEQUENCE [LARGE SCALE GENOMIC DNA]</scope>
    <source>
        <strain evidence="3 4">DPMB0001</strain>
    </source>
</reference>
<dbReference type="SUPFAM" id="SSF69593">
    <property type="entry name" value="Glycerol-3-phosphate (1)-acyltransferase"/>
    <property type="match status" value="1"/>
</dbReference>
<feature type="transmembrane region" description="Helical" evidence="1">
    <location>
        <begin position="313"/>
        <end position="332"/>
    </location>
</feature>
<evidence type="ECO:0000259" key="2">
    <source>
        <dbReference type="SMART" id="SM00563"/>
    </source>
</evidence>
<feature type="domain" description="Phospholipid/glycerol acyltransferase" evidence="2">
    <location>
        <begin position="38"/>
        <end position="165"/>
    </location>
</feature>
<dbReference type="AlphaFoldDB" id="A0A951IVW0"/>
<organism evidence="3 4">
    <name type="scientific">Arthrospiribacter ruber</name>
    <dbReference type="NCBI Taxonomy" id="2487934"/>
    <lineage>
        <taxon>Bacteria</taxon>
        <taxon>Pseudomonadati</taxon>
        <taxon>Bacteroidota</taxon>
        <taxon>Cytophagia</taxon>
        <taxon>Cytophagales</taxon>
        <taxon>Cyclobacteriaceae</taxon>
        <taxon>Arthrospiribacter</taxon>
    </lineage>
</organism>
<evidence type="ECO:0000256" key="1">
    <source>
        <dbReference type="SAM" id="Phobius"/>
    </source>
</evidence>
<comment type="caution">
    <text evidence="3">The sequence shown here is derived from an EMBL/GenBank/DDBJ whole genome shotgun (WGS) entry which is preliminary data.</text>
</comment>
<dbReference type="SMART" id="SM00563">
    <property type="entry name" value="PlsC"/>
    <property type="match status" value="1"/>
</dbReference>
<protein>
    <submittedName>
        <fullName evidence="3">Acyl-phosphate glycerol 3-phosphate acyltransferase</fullName>
    </submittedName>
</protein>
<dbReference type="GO" id="GO:0004366">
    <property type="term" value="F:glycerol-3-phosphate O-acyltransferase activity"/>
    <property type="evidence" value="ECO:0007669"/>
    <property type="project" value="TreeGrafter"/>
</dbReference>
<keyword evidence="3" id="KW-0808">Transferase</keyword>
<name>A0A951IVW0_9BACT</name>
<keyword evidence="3" id="KW-0012">Acyltransferase</keyword>
<dbReference type="RefSeq" id="WP_246611425.1">
    <property type="nucleotide sequence ID" value="NZ_RPHB01000001.1"/>
</dbReference>
<gene>
    <name evidence="3" type="ORF">EGN73_02475</name>
</gene>
<proteinExistence type="predicted"/>
<dbReference type="PANTHER" id="PTHR31605">
    <property type="entry name" value="GLYCEROL-3-PHOSPHATE O-ACYLTRANSFERASE 1"/>
    <property type="match status" value="1"/>
</dbReference>
<keyword evidence="4" id="KW-1185">Reference proteome</keyword>
<dbReference type="GO" id="GO:0016287">
    <property type="term" value="F:glycerone-phosphate O-acyltransferase activity"/>
    <property type="evidence" value="ECO:0007669"/>
    <property type="project" value="TreeGrafter"/>
</dbReference>
<keyword evidence="1" id="KW-0472">Membrane</keyword>
<dbReference type="EMBL" id="RPHB01000001">
    <property type="protein sequence ID" value="MBW3466681.1"/>
    <property type="molecule type" value="Genomic_DNA"/>
</dbReference>
<sequence length="338" mass="38579">MKDLFNAFLRITVKFSLHLYFQKIRVMGEENLPKGKPVLIVCNHQNALIDPLLIATHTQLKPHFLTRASAFKNPIASKILHYIRMIPVYRLRDGVDNMEKNKETFQKSVDILHGKGSILIFGEGGHSMKRTLRPLKKGFARIAFQALEQNPDLDLLILPAGINYSSHMRSGTEVSIHFGKPFKASEFYPKYDQLMKRCLEKMDPLVVQIPEENYKQHLANLIQENVPITDPAAVRLALNRNLEKTESSQILTETNGISGSLMKILIAPFYLFWIKVKKGIKDPTFYATFKFVICYGGMPILILLSIVLALINYNYSIILLTYWLLVFVTILANKNKAS</sequence>
<dbReference type="GO" id="GO:0008654">
    <property type="term" value="P:phospholipid biosynthetic process"/>
    <property type="evidence" value="ECO:0007669"/>
    <property type="project" value="TreeGrafter"/>
</dbReference>
<dbReference type="PANTHER" id="PTHR31605:SF0">
    <property type="entry name" value="GLYCEROL-3-PHOSPHATE O-ACYLTRANSFERASE 1"/>
    <property type="match status" value="1"/>
</dbReference>
<dbReference type="InterPro" id="IPR002123">
    <property type="entry name" value="Plipid/glycerol_acylTrfase"/>
</dbReference>
<dbReference type="Proteomes" id="UP000727490">
    <property type="component" value="Unassembled WGS sequence"/>
</dbReference>
<evidence type="ECO:0000313" key="3">
    <source>
        <dbReference type="EMBL" id="MBW3466681.1"/>
    </source>
</evidence>
<dbReference type="CDD" id="cd07992">
    <property type="entry name" value="LPLAT_AAK14816-like"/>
    <property type="match status" value="1"/>
</dbReference>
<feature type="transmembrane region" description="Helical" evidence="1">
    <location>
        <begin position="285"/>
        <end position="307"/>
    </location>
</feature>
<dbReference type="InterPro" id="IPR052744">
    <property type="entry name" value="GPAT/DAPAT"/>
</dbReference>
<dbReference type="Pfam" id="PF01553">
    <property type="entry name" value="Acyltransferase"/>
    <property type="match status" value="1"/>
</dbReference>
<evidence type="ECO:0000313" key="4">
    <source>
        <dbReference type="Proteomes" id="UP000727490"/>
    </source>
</evidence>